<organism evidence="1 2">
    <name type="scientific">Penicillium atrosanguineum</name>
    <dbReference type="NCBI Taxonomy" id="1132637"/>
    <lineage>
        <taxon>Eukaryota</taxon>
        <taxon>Fungi</taxon>
        <taxon>Dikarya</taxon>
        <taxon>Ascomycota</taxon>
        <taxon>Pezizomycotina</taxon>
        <taxon>Eurotiomycetes</taxon>
        <taxon>Eurotiomycetidae</taxon>
        <taxon>Eurotiales</taxon>
        <taxon>Aspergillaceae</taxon>
        <taxon>Penicillium</taxon>
    </lineage>
</organism>
<dbReference type="AlphaFoldDB" id="A0A9W9PT10"/>
<dbReference type="Proteomes" id="UP001147746">
    <property type="component" value="Unassembled WGS sequence"/>
</dbReference>
<dbReference type="EMBL" id="JAPZBO010000008">
    <property type="protein sequence ID" value="KAJ5307465.1"/>
    <property type="molecule type" value="Genomic_DNA"/>
</dbReference>
<reference evidence="1" key="1">
    <citation type="submission" date="2022-12" db="EMBL/GenBank/DDBJ databases">
        <authorList>
            <person name="Petersen C."/>
        </authorList>
    </citation>
    <scope>NUCLEOTIDE SEQUENCE</scope>
    <source>
        <strain evidence="1">IBT 21472</strain>
    </source>
</reference>
<proteinExistence type="predicted"/>
<sequence length="214" mass="24307">MKERKKTPACTVAGASLYSWYDDYLETYVDTQDCQQRLALAPDDNGGLYVWNMINIGAVEMISNVADNYTVLDKNNTQAHRRLPERLLGKDDLNSASSTYPDQRMPYYTLGTFYYTLNDTMDNYTSANKNNDEYSQYCQQVREMVPEAIDDFKAAFTPSKPDSGAGNLYTQLTGAMRYIMTYTPKDTAGFYSALENTYGINKTWVEFVDKGAPK</sequence>
<accession>A0A9W9PT10</accession>
<keyword evidence="2" id="KW-1185">Reference proteome</keyword>
<comment type="caution">
    <text evidence="1">The sequence shown here is derived from an EMBL/GenBank/DDBJ whole genome shotgun (WGS) entry which is preliminary data.</text>
</comment>
<protein>
    <submittedName>
        <fullName evidence="1">Exo-1-3-beta-D-glucanase</fullName>
    </submittedName>
</protein>
<evidence type="ECO:0000313" key="2">
    <source>
        <dbReference type="Proteomes" id="UP001147746"/>
    </source>
</evidence>
<name>A0A9W9PT10_9EURO</name>
<dbReference type="Gene3D" id="2.160.20.10">
    <property type="entry name" value="Single-stranded right-handed beta-helix, Pectin lyase-like"/>
    <property type="match status" value="1"/>
</dbReference>
<dbReference type="InterPro" id="IPR012334">
    <property type="entry name" value="Pectin_lyas_fold"/>
</dbReference>
<gene>
    <name evidence="1" type="ORF">N7476_008121</name>
</gene>
<evidence type="ECO:0000313" key="1">
    <source>
        <dbReference type="EMBL" id="KAJ5307465.1"/>
    </source>
</evidence>
<reference evidence="1" key="2">
    <citation type="journal article" date="2023" name="IMA Fungus">
        <title>Comparative genomic study of the Penicillium genus elucidates a diverse pangenome and 15 lateral gene transfer events.</title>
        <authorList>
            <person name="Petersen C."/>
            <person name="Sorensen T."/>
            <person name="Nielsen M.R."/>
            <person name="Sondergaard T.E."/>
            <person name="Sorensen J.L."/>
            <person name="Fitzpatrick D.A."/>
            <person name="Frisvad J.C."/>
            <person name="Nielsen K.L."/>
        </authorList>
    </citation>
    <scope>NUCLEOTIDE SEQUENCE</scope>
    <source>
        <strain evidence="1">IBT 21472</strain>
    </source>
</reference>